<organism evidence="2 3">
    <name type="scientific">Shewanella hanedai</name>
    <name type="common">Alteromonas hanedai</name>
    <dbReference type="NCBI Taxonomy" id="25"/>
    <lineage>
        <taxon>Bacteria</taxon>
        <taxon>Pseudomonadati</taxon>
        <taxon>Pseudomonadota</taxon>
        <taxon>Gammaproteobacteria</taxon>
        <taxon>Alteromonadales</taxon>
        <taxon>Shewanellaceae</taxon>
        <taxon>Shewanella</taxon>
    </lineage>
</organism>
<dbReference type="EMBL" id="VKGK01000002">
    <property type="protein sequence ID" value="TRY15921.1"/>
    <property type="molecule type" value="Genomic_DNA"/>
</dbReference>
<dbReference type="OrthoDB" id="8704084at2"/>
<dbReference type="RefSeq" id="WP_143563016.1">
    <property type="nucleotide sequence ID" value="NZ_BMPL01000002.1"/>
</dbReference>
<dbReference type="AlphaFoldDB" id="A0A553JTZ8"/>
<gene>
    <name evidence="2" type="ORF">FN961_02790</name>
</gene>
<reference evidence="3" key="1">
    <citation type="submission" date="2019-07" db="EMBL/GenBank/DDBJ databases">
        <title>Shewanella sp. YLB-08 draft genomic sequence.</title>
        <authorList>
            <person name="Yu L."/>
        </authorList>
    </citation>
    <scope>NUCLEOTIDE SEQUENCE [LARGE SCALE GENOMIC DNA]</scope>
    <source>
        <strain evidence="3">JCM 20706</strain>
    </source>
</reference>
<feature type="transmembrane region" description="Helical" evidence="1">
    <location>
        <begin position="84"/>
        <end position="107"/>
    </location>
</feature>
<dbReference type="Proteomes" id="UP000318126">
    <property type="component" value="Unassembled WGS sequence"/>
</dbReference>
<evidence type="ECO:0000256" key="1">
    <source>
        <dbReference type="SAM" id="Phobius"/>
    </source>
</evidence>
<keyword evidence="3" id="KW-1185">Reference proteome</keyword>
<protein>
    <submittedName>
        <fullName evidence="2">Uncharacterized protein</fullName>
    </submittedName>
</protein>
<sequence length="116" mass="12456">MNKAMKAALISAFVCPGGGHFYLKRYNTGTLLSTVTLGALVYLLVQAVARAQDISDKIANGQIPLDLSVIYPLITQQPAAEQALYNNIATFALIISWLVGVIDAYWLGAIADKAEN</sequence>
<feature type="transmembrane region" description="Helical" evidence="1">
    <location>
        <begin position="29"/>
        <end position="49"/>
    </location>
</feature>
<evidence type="ECO:0000313" key="2">
    <source>
        <dbReference type="EMBL" id="TRY15921.1"/>
    </source>
</evidence>
<keyword evidence="1" id="KW-0472">Membrane</keyword>
<comment type="caution">
    <text evidence="2">The sequence shown here is derived from an EMBL/GenBank/DDBJ whole genome shotgun (WGS) entry which is preliminary data.</text>
</comment>
<keyword evidence="1" id="KW-0812">Transmembrane</keyword>
<proteinExistence type="predicted"/>
<evidence type="ECO:0000313" key="3">
    <source>
        <dbReference type="Proteomes" id="UP000318126"/>
    </source>
</evidence>
<accession>A0A553JTZ8</accession>
<name>A0A553JTZ8_SHEHA</name>
<keyword evidence="1" id="KW-1133">Transmembrane helix</keyword>